<accession>A0ABP8C1Y5</accession>
<name>A0ABP8C1Y5_9FLAO</name>
<dbReference type="InterPro" id="IPR026444">
    <property type="entry name" value="Secre_tail"/>
</dbReference>
<feature type="chain" id="PRO_5047241570" description="Secretion system C-terminal sorting domain-containing protein" evidence="2">
    <location>
        <begin position="21"/>
        <end position="122"/>
    </location>
</feature>
<feature type="domain" description="Secretion system C-terminal sorting" evidence="3">
    <location>
        <begin position="49"/>
        <end position="120"/>
    </location>
</feature>
<reference evidence="5" key="1">
    <citation type="journal article" date="2019" name="Int. J. Syst. Evol. Microbiol.">
        <title>The Global Catalogue of Microorganisms (GCM) 10K type strain sequencing project: providing services to taxonomists for standard genome sequencing and annotation.</title>
        <authorList>
            <consortium name="The Broad Institute Genomics Platform"/>
            <consortium name="The Broad Institute Genome Sequencing Center for Infectious Disease"/>
            <person name="Wu L."/>
            <person name="Ma J."/>
        </authorList>
    </citation>
    <scope>NUCLEOTIDE SEQUENCE [LARGE SCALE GENOMIC DNA]</scope>
    <source>
        <strain evidence="5">JCM 17630</strain>
    </source>
</reference>
<dbReference type="EMBL" id="BAABCA010000001">
    <property type="protein sequence ID" value="GAA4231787.1"/>
    <property type="molecule type" value="Genomic_DNA"/>
</dbReference>
<dbReference type="Pfam" id="PF18962">
    <property type="entry name" value="Por_Secre_tail"/>
    <property type="match status" value="1"/>
</dbReference>
<keyword evidence="5" id="KW-1185">Reference proteome</keyword>
<proteinExistence type="predicted"/>
<keyword evidence="1 2" id="KW-0732">Signal</keyword>
<comment type="caution">
    <text evidence="4">The sequence shown here is derived from an EMBL/GenBank/DDBJ whole genome shotgun (WGS) entry which is preliminary data.</text>
</comment>
<evidence type="ECO:0000259" key="3">
    <source>
        <dbReference type="Pfam" id="PF18962"/>
    </source>
</evidence>
<dbReference type="Proteomes" id="UP001501496">
    <property type="component" value="Unassembled WGS sequence"/>
</dbReference>
<feature type="signal peptide" evidence="2">
    <location>
        <begin position="1"/>
        <end position="20"/>
    </location>
</feature>
<evidence type="ECO:0000256" key="1">
    <source>
        <dbReference type="ARBA" id="ARBA00022729"/>
    </source>
</evidence>
<evidence type="ECO:0000313" key="4">
    <source>
        <dbReference type="EMBL" id="GAA4231787.1"/>
    </source>
</evidence>
<evidence type="ECO:0000313" key="5">
    <source>
        <dbReference type="Proteomes" id="UP001501496"/>
    </source>
</evidence>
<evidence type="ECO:0000256" key="2">
    <source>
        <dbReference type="SAM" id="SignalP"/>
    </source>
</evidence>
<organism evidence="4 5">
    <name type="scientific">Postechiella marina</name>
    <dbReference type="NCBI Taxonomy" id="943941"/>
    <lineage>
        <taxon>Bacteria</taxon>
        <taxon>Pseudomonadati</taxon>
        <taxon>Bacteroidota</taxon>
        <taxon>Flavobacteriia</taxon>
        <taxon>Flavobacteriales</taxon>
        <taxon>Flavobacteriaceae</taxon>
        <taxon>Postechiella</taxon>
    </lineage>
</organism>
<protein>
    <recommendedName>
        <fullName evidence="3">Secretion system C-terminal sorting domain-containing protein</fullName>
    </recommendedName>
</protein>
<sequence length="122" mass="13892">MRLFLLSTLYVVFLLSPVNASTSFSKLKKQNTTPPYSFYNIISNLVLVPNPAKNEVKLNFSVKNTTLNFKITDALGRIIKKIDNIRSGYILNTTNFLDGVYFVSAYNNTNKIEITKKLIIQH</sequence>
<dbReference type="RefSeq" id="WP_344786488.1">
    <property type="nucleotide sequence ID" value="NZ_BAABCA010000001.1"/>
</dbReference>
<dbReference type="NCBIfam" id="TIGR04183">
    <property type="entry name" value="Por_Secre_tail"/>
    <property type="match status" value="1"/>
</dbReference>
<gene>
    <name evidence="4" type="ORF">GCM10022291_04980</name>
</gene>